<feature type="transmembrane region" description="Helical" evidence="2">
    <location>
        <begin position="160"/>
        <end position="181"/>
    </location>
</feature>
<gene>
    <name evidence="3" type="ORF">B0F90DRAFT_1623918</name>
</gene>
<feature type="transmembrane region" description="Helical" evidence="2">
    <location>
        <begin position="127"/>
        <end position="148"/>
    </location>
</feature>
<feature type="compositionally biased region" description="Polar residues" evidence="1">
    <location>
        <begin position="224"/>
        <end position="243"/>
    </location>
</feature>
<sequence length="257" mass="28233">MTRPTEHYNLRVSLESHLLETLRPLIGLIPGPLSDELSPLIFDAASSSQPPTPTISYDLLRSISKWARTEEGERELKLKDPPLDSKAYNMVALLAGTRTSPEKKFPLLSQSATRSESMAREINDRRAIVAILNALLSVICTGAAAWWAAQRTGWRDEWKVLLSLLLASIVAISEIGLYIIWESRHQGRPKVQRGSSPTSYSASNTGSDVGEGTSSAKVARSINDPLQMSTSVDPRQLSGSSKALRQRIGVESKLRLE</sequence>
<organism evidence="3 4">
    <name type="scientific">Multifurca ochricompacta</name>
    <dbReference type="NCBI Taxonomy" id="376703"/>
    <lineage>
        <taxon>Eukaryota</taxon>
        <taxon>Fungi</taxon>
        <taxon>Dikarya</taxon>
        <taxon>Basidiomycota</taxon>
        <taxon>Agaricomycotina</taxon>
        <taxon>Agaricomycetes</taxon>
        <taxon>Russulales</taxon>
        <taxon>Russulaceae</taxon>
        <taxon>Multifurca</taxon>
    </lineage>
</organism>
<keyword evidence="2" id="KW-0472">Membrane</keyword>
<feature type="compositionally biased region" description="Basic and acidic residues" evidence="1">
    <location>
        <begin position="248"/>
        <end position="257"/>
    </location>
</feature>
<proteinExistence type="predicted"/>
<dbReference type="AlphaFoldDB" id="A0AAD4MA86"/>
<dbReference type="Proteomes" id="UP001203297">
    <property type="component" value="Unassembled WGS sequence"/>
</dbReference>
<reference evidence="3" key="1">
    <citation type="journal article" date="2022" name="New Phytol.">
        <title>Evolutionary transition to the ectomycorrhizal habit in the genomes of a hyperdiverse lineage of mushroom-forming fungi.</title>
        <authorList>
            <person name="Looney B."/>
            <person name="Miyauchi S."/>
            <person name="Morin E."/>
            <person name="Drula E."/>
            <person name="Courty P.E."/>
            <person name="Kohler A."/>
            <person name="Kuo A."/>
            <person name="LaButti K."/>
            <person name="Pangilinan J."/>
            <person name="Lipzen A."/>
            <person name="Riley R."/>
            <person name="Andreopoulos W."/>
            <person name="He G."/>
            <person name="Johnson J."/>
            <person name="Nolan M."/>
            <person name="Tritt A."/>
            <person name="Barry K.W."/>
            <person name="Grigoriev I.V."/>
            <person name="Nagy L.G."/>
            <person name="Hibbett D."/>
            <person name="Henrissat B."/>
            <person name="Matheny P.B."/>
            <person name="Labbe J."/>
            <person name="Martin F.M."/>
        </authorList>
    </citation>
    <scope>NUCLEOTIDE SEQUENCE</scope>
    <source>
        <strain evidence="3">BPL690</strain>
    </source>
</reference>
<keyword evidence="4" id="KW-1185">Reference proteome</keyword>
<keyword evidence="2" id="KW-1133">Transmembrane helix</keyword>
<evidence type="ECO:0000256" key="2">
    <source>
        <dbReference type="SAM" id="Phobius"/>
    </source>
</evidence>
<accession>A0AAD4MA86</accession>
<keyword evidence="2" id="KW-0812">Transmembrane</keyword>
<protein>
    <submittedName>
        <fullName evidence="3">Uncharacterized protein</fullName>
    </submittedName>
</protein>
<comment type="caution">
    <text evidence="3">The sequence shown here is derived from an EMBL/GenBank/DDBJ whole genome shotgun (WGS) entry which is preliminary data.</text>
</comment>
<evidence type="ECO:0000313" key="3">
    <source>
        <dbReference type="EMBL" id="KAI0305903.1"/>
    </source>
</evidence>
<name>A0AAD4MA86_9AGAM</name>
<dbReference type="EMBL" id="WTXG01000004">
    <property type="protein sequence ID" value="KAI0305903.1"/>
    <property type="molecule type" value="Genomic_DNA"/>
</dbReference>
<feature type="compositionally biased region" description="Polar residues" evidence="1">
    <location>
        <begin position="193"/>
        <end position="216"/>
    </location>
</feature>
<evidence type="ECO:0000256" key="1">
    <source>
        <dbReference type="SAM" id="MobiDB-lite"/>
    </source>
</evidence>
<feature type="region of interest" description="Disordered" evidence="1">
    <location>
        <begin position="188"/>
        <end position="257"/>
    </location>
</feature>
<evidence type="ECO:0000313" key="4">
    <source>
        <dbReference type="Proteomes" id="UP001203297"/>
    </source>
</evidence>
<dbReference type="Pfam" id="PF11712">
    <property type="entry name" value="Vma12"/>
    <property type="match status" value="1"/>
</dbReference>
<dbReference type="GO" id="GO:0070072">
    <property type="term" value="P:vacuolar proton-transporting V-type ATPase complex assembly"/>
    <property type="evidence" value="ECO:0007669"/>
    <property type="project" value="InterPro"/>
</dbReference>
<dbReference type="InterPro" id="IPR021013">
    <property type="entry name" value="ATPase_Vma12"/>
</dbReference>